<evidence type="ECO:0000313" key="4">
    <source>
        <dbReference type="EMBL" id="AJY48397.1"/>
    </source>
</evidence>
<dbReference type="Gene3D" id="3.40.50.720">
    <property type="entry name" value="NAD(P)-binding Rossmann-like Domain"/>
    <property type="match status" value="1"/>
</dbReference>
<dbReference type="AlphaFoldDB" id="A0A0D5LX82"/>
<protein>
    <recommendedName>
        <fullName evidence="3">Enoyl reductase (ER) domain-containing protein</fullName>
    </recommendedName>
</protein>
<dbReference type="Proteomes" id="UP000032611">
    <property type="component" value="Chromosome"/>
</dbReference>
<dbReference type="SMART" id="SM00829">
    <property type="entry name" value="PKS_ER"/>
    <property type="match status" value="1"/>
</dbReference>
<name>A0A0D5LX82_MAREN</name>
<evidence type="ECO:0000259" key="3">
    <source>
        <dbReference type="SMART" id="SM00829"/>
    </source>
</evidence>
<proteinExistence type="predicted"/>
<keyword evidence="5" id="KW-1185">Reference proteome</keyword>
<reference evidence="4 5" key="1">
    <citation type="journal article" date="2015" name="Genome Announc.">
        <title>Complete genome sequence of Martelella endophytica YC6887, which has antifungal activity associated with a halophyte.</title>
        <authorList>
            <person name="Khan A."/>
            <person name="Khan H."/>
            <person name="Chung E.J."/>
            <person name="Hossain M.T."/>
            <person name="Chung Y.R."/>
        </authorList>
    </citation>
    <scope>NUCLEOTIDE SEQUENCE [LARGE SCALE GENOMIC DNA]</scope>
    <source>
        <strain evidence="4">YC6887</strain>
    </source>
</reference>
<dbReference type="EMBL" id="CP010803">
    <property type="protein sequence ID" value="AJY48397.1"/>
    <property type="molecule type" value="Genomic_DNA"/>
</dbReference>
<dbReference type="STRING" id="1486262.TM49_20450"/>
<feature type="domain" description="Enoyl reductase (ER)" evidence="3">
    <location>
        <begin position="13"/>
        <end position="309"/>
    </location>
</feature>
<dbReference type="Pfam" id="PF08240">
    <property type="entry name" value="ADH_N"/>
    <property type="match status" value="1"/>
</dbReference>
<gene>
    <name evidence="4" type="ORF">TM49_20450</name>
</gene>
<accession>A0A0D5LX82</accession>
<dbReference type="GO" id="GO:0016651">
    <property type="term" value="F:oxidoreductase activity, acting on NAD(P)H"/>
    <property type="evidence" value="ECO:0007669"/>
    <property type="project" value="TreeGrafter"/>
</dbReference>
<sequence length="311" mass="32284">MRARAVTYTGPGGEEVISIAERVVRAPKSGEVRVKVAAAAVSPTDVLLRKTGGPAPFRPVTPGMDLAGTVESVGPDVTRLAVGDEVMAAVLPVREDGGGQASYVVVPAASVVARPKTASLVEASTLPMNGLTALYALEIAGLKPGQVFAVSGGAGYMAGFAIAFAKEQGLRVIADAKIEEMDKVAGLGADVVVPRGSDFAGAVLKEFPEGVDALLDTALLGESSFPAIRDGGVYIPVRGWSDPESEARIRIKPVMVPDVFERTEWLEKLADAVDKGVIAPGVYGEFSPERVAEAQRLTMAGGMRGRAVIVF</sequence>
<dbReference type="KEGG" id="mey:TM49_20450"/>
<keyword evidence="2" id="KW-0560">Oxidoreductase</keyword>
<dbReference type="InterPro" id="IPR020843">
    <property type="entry name" value="ER"/>
</dbReference>
<dbReference type="InterPro" id="IPR011032">
    <property type="entry name" value="GroES-like_sf"/>
</dbReference>
<dbReference type="InterPro" id="IPR036291">
    <property type="entry name" value="NAD(P)-bd_dom_sf"/>
</dbReference>
<evidence type="ECO:0000256" key="1">
    <source>
        <dbReference type="ARBA" id="ARBA00022857"/>
    </source>
</evidence>
<dbReference type="Pfam" id="PF13602">
    <property type="entry name" value="ADH_zinc_N_2"/>
    <property type="match status" value="1"/>
</dbReference>
<dbReference type="Gene3D" id="3.90.180.10">
    <property type="entry name" value="Medium-chain alcohol dehydrogenases, catalytic domain"/>
    <property type="match status" value="1"/>
</dbReference>
<organism evidence="4 5">
    <name type="scientific">Martelella endophytica</name>
    <dbReference type="NCBI Taxonomy" id="1486262"/>
    <lineage>
        <taxon>Bacteria</taxon>
        <taxon>Pseudomonadati</taxon>
        <taxon>Pseudomonadota</taxon>
        <taxon>Alphaproteobacteria</taxon>
        <taxon>Hyphomicrobiales</taxon>
        <taxon>Aurantimonadaceae</taxon>
        <taxon>Martelella</taxon>
    </lineage>
</organism>
<dbReference type="SUPFAM" id="SSF50129">
    <property type="entry name" value="GroES-like"/>
    <property type="match status" value="1"/>
</dbReference>
<dbReference type="PANTHER" id="PTHR48106">
    <property type="entry name" value="QUINONE OXIDOREDUCTASE PIG3-RELATED"/>
    <property type="match status" value="1"/>
</dbReference>
<dbReference type="PANTHER" id="PTHR48106:SF18">
    <property type="entry name" value="QUINONE OXIDOREDUCTASE PIG3"/>
    <property type="match status" value="1"/>
</dbReference>
<dbReference type="PATRIC" id="fig|1486262.3.peg.4226"/>
<dbReference type="GO" id="GO:0070402">
    <property type="term" value="F:NADPH binding"/>
    <property type="evidence" value="ECO:0007669"/>
    <property type="project" value="TreeGrafter"/>
</dbReference>
<evidence type="ECO:0000313" key="5">
    <source>
        <dbReference type="Proteomes" id="UP000032611"/>
    </source>
</evidence>
<keyword evidence="1" id="KW-0521">NADP</keyword>
<dbReference type="HOGENOM" id="CLU_026673_3_3_5"/>
<evidence type="ECO:0000256" key="2">
    <source>
        <dbReference type="ARBA" id="ARBA00023002"/>
    </source>
</evidence>
<dbReference type="InterPro" id="IPR013154">
    <property type="entry name" value="ADH-like_N"/>
</dbReference>
<dbReference type="SUPFAM" id="SSF51735">
    <property type="entry name" value="NAD(P)-binding Rossmann-fold domains"/>
    <property type="match status" value="1"/>
</dbReference>